<dbReference type="PANTHER" id="PTHR37305">
    <property type="entry name" value="INTEGRAL MEMBRANE PROTEIN-RELATED"/>
    <property type="match status" value="1"/>
</dbReference>
<dbReference type="AlphaFoldDB" id="A0A9D1HBI4"/>
<organism evidence="2 3">
    <name type="scientific">Candidatus Allocopromorpha excrementavium</name>
    <dbReference type="NCBI Taxonomy" id="2840741"/>
    <lineage>
        <taxon>Bacteria</taxon>
        <taxon>Bacillati</taxon>
        <taxon>Bacillota</taxon>
        <taxon>Clostridia</taxon>
        <taxon>Eubacteriales</taxon>
        <taxon>Eubacteriaceae</taxon>
        <taxon>Eubacteriaceae incertae sedis</taxon>
        <taxon>Candidatus Allocopromorpha</taxon>
    </lineage>
</organism>
<feature type="transmembrane region" description="Helical" evidence="1">
    <location>
        <begin position="242"/>
        <end position="272"/>
    </location>
</feature>
<feature type="transmembrane region" description="Helical" evidence="1">
    <location>
        <begin position="324"/>
        <end position="341"/>
    </location>
</feature>
<reference evidence="2" key="2">
    <citation type="journal article" date="2021" name="PeerJ">
        <title>Extensive microbial diversity within the chicken gut microbiome revealed by metagenomics and culture.</title>
        <authorList>
            <person name="Gilroy R."/>
            <person name="Ravi A."/>
            <person name="Getino M."/>
            <person name="Pursley I."/>
            <person name="Horton D.L."/>
            <person name="Alikhan N.F."/>
            <person name="Baker D."/>
            <person name="Gharbi K."/>
            <person name="Hall N."/>
            <person name="Watson M."/>
            <person name="Adriaenssens E.M."/>
            <person name="Foster-Nyarko E."/>
            <person name="Jarju S."/>
            <person name="Secka A."/>
            <person name="Antonio M."/>
            <person name="Oren A."/>
            <person name="Chaudhuri R.R."/>
            <person name="La Ragione R."/>
            <person name="Hildebrand F."/>
            <person name="Pallen M.J."/>
        </authorList>
    </citation>
    <scope>NUCLEOTIDE SEQUENCE</scope>
    <source>
        <strain evidence="2">CHK176-22527</strain>
    </source>
</reference>
<dbReference type="PANTHER" id="PTHR37305:SF1">
    <property type="entry name" value="MEMBRANE PROTEIN"/>
    <property type="match status" value="1"/>
</dbReference>
<accession>A0A9D1HBI4</accession>
<evidence type="ECO:0000313" key="3">
    <source>
        <dbReference type="Proteomes" id="UP000824159"/>
    </source>
</evidence>
<comment type="caution">
    <text evidence="2">The sequence shown here is derived from an EMBL/GenBank/DDBJ whole genome shotgun (WGS) entry which is preliminary data.</text>
</comment>
<protein>
    <submittedName>
        <fullName evidence="2">ABC transporter permease</fullName>
    </submittedName>
</protein>
<gene>
    <name evidence="2" type="ORF">IAD12_01935</name>
</gene>
<keyword evidence="1" id="KW-1133">Transmembrane helix</keyword>
<reference evidence="2" key="1">
    <citation type="submission" date="2020-10" db="EMBL/GenBank/DDBJ databases">
        <authorList>
            <person name="Gilroy R."/>
        </authorList>
    </citation>
    <scope>NUCLEOTIDE SEQUENCE</scope>
    <source>
        <strain evidence="2">CHK176-22527</strain>
    </source>
</reference>
<dbReference type="Proteomes" id="UP000824159">
    <property type="component" value="Unassembled WGS sequence"/>
</dbReference>
<feature type="transmembrane region" description="Helical" evidence="1">
    <location>
        <begin position="198"/>
        <end position="221"/>
    </location>
</feature>
<sequence length="411" mass="45761">MIRFEIKKIFSKISSRIALIVLAVLLAVICFNTLRSPDLWYVDQEGETHKGITAARQLKELKEGEAGMLTEERLAEVIGERNDITSSPEYNSSDITQQDIAFARGQGISDIRDLLTVSFCGFGEYDYYRADSLEPADAEKFYENRTDSLEEWLDEGTGAALYSDGEKEYLKSSYDEFDTPVYYEYASGWKMAIESSPMLLVLMAFVLIFLVSGIFPSEYSLKADSVFFAARYGRGKAVRSKIWAGLLVITVIYAAVVAVYTGVILGCLGAGGGNCAIQSQWGLWKSMYNITFAQAYALIVACGYIGSVFIAMFTMFVSVMSRSAVVSVVIPFVTLFLPLYLPDTVPAVIGKILGLFPDKMLQIYTVIDEFSIYSVLGHMTGSAYLLPFLYVILVIVLLPVVYMKYRKTALR</sequence>
<dbReference type="EMBL" id="DVLX01000024">
    <property type="protein sequence ID" value="HIT98996.1"/>
    <property type="molecule type" value="Genomic_DNA"/>
</dbReference>
<evidence type="ECO:0000313" key="2">
    <source>
        <dbReference type="EMBL" id="HIT98996.1"/>
    </source>
</evidence>
<keyword evidence="1" id="KW-0472">Membrane</keyword>
<feature type="transmembrane region" description="Helical" evidence="1">
    <location>
        <begin position="292"/>
        <end position="317"/>
    </location>
</feature>
<feature type="transmembrane region" description="Helical" evidence="1">
    <location>
        <begin position="383"/>
        <end position="402"/>
    </location>
</feature>
<keyword evidence="1" id="KW-0812">Transmembrane</keyword>
<evidence type="ECO:0000256" key="1">
    <source>
        <dbReference type="SAM" id="Phobius"/>
    </source>
</evidence>
<name>A0A9D1HBI4_9FIRM</name>
<proteinExistence type="predicted"/>